<sequence>MPQAAQTRDTHTLPPHSIFRNLDFETFFEERTASALEAKPEKPGQLGQSKLPLRLGKSSILIGSFSSIIKAVLIMLFWASKPLFPTCQTYAHLSLSPSHRRKKEWYKIHLTTALVSLKSAPIGTARWGQSFIRKCIDTSGKTTFAILAAICDNPRMLDTAETPEQFAKIVRLGTRFPSPLAIVMDVYIHDNPTGGQHAVVDYVAFWSRVNQQLTTSSEVRYFAKYPTSWRTATGENIYGIYGSGITAGIRPSLDF</sequence>
<reference evidence="2" key="1">
    <citation type="submission" date="2023-03" db="EMBL/GenBank/DDBJ databases">
        <title>Massive genome expansion in bonnet fungi (Mycena s.s.) driven by repeated elements and novel gene families across ecological guilds.</title>
        <authorList>
            <consortium name="Lawrence Berkeley National Laboratory"/>
            <person name="Harder C.B."/>
            <person name="Miyauchi S."/>
            <person name="Viragh M."/>
            <person name="Kuo A."/>
            <person name="Thoen E."/>
            <person name="Andreopoulos B."/>
            <person name="Lu D."/>
            <person name="Skrede I."/>
            <person name="Drula E."/>
            <person name="Henrissat B."/>
            <person name="Morin E."/>
            <person name="Kohler A."/>
            <person name="Barry K."/>
            <person name="LaButti K."/>
            <person name="Morin E."/>
            <person name="Salamov A."/>
            <person name="Lipzen A."/>
            <person name="Mereny Z."/>
            <person name="Hegedus B."/>
            <person name="Baldrian P."/>
            <person name="Stursova M."/>
            <person name="Weitz H."/>
            <person name="Taylor A."/>
            <person name="Grigoriev I.V."/>
            <person name="Nagy L.G."/>
            <person name="Martin F."/>
            <person name="Kauserud H."/>
        </authorList>
    </citation>
    <scope>NUCLEOTIDE SEQUENCE</scope>
    <source>
        <strain evidence="2">9284</strain>
    </source>
</reference>
<evidence type="ECO:0000313" key="2">
    <source>
        <dbReference type="EMBL" id="KAJ7602726.1"/>
    </source>
</evidence>
<protein>
    <submittedName>
        <fullName evidence="2">Uncharacterized protein</fullName>
    </submittedName>
</protein>
<keyword evidence="1" id="KW-0472">Membrane</keyword>
<accession>A0AAD7AX23</accession>
<gene>
    <name evidence="2" type="ORF">FB45DRAFT_882940</name>
</gene>
<keyword evidence="1" id="KW-1133">Transmembrane helix</keyword>
<organism evidence="2 3">
    <name type="scientific">Roridomyces roridus</name>
    <dbReference type="NCBI Taxonomy" id="1738132"/>
    <lineage>
        <taxon>Eukaryota</taxon>
        <taxon>Fungi</taxon>
        <taxon>Dikarya</taxon>
        <taxon>Basidiomycota</taxon>
        <taxon>Agaricomycotina</taxon>
        <taxon>Agaricomycetes</taxon>
        <taxon>Agaricomycetidae</taxon>
        <taxon>Agaricales</taxon>
        <taxon>Marasmiineae</taxon>
        <taxon>Mycenaceae</taxon>
        <taxon>Roridomyces</taxon>
    </lineage>
</organism>
<keyword evidence="3" id="KW-1185">Reference proteome</keyword>
<proteinExistence type="predicted"/>
<evidence type="ECO:0000256" key="1">
    <source>
        <dbReference type="SAM" id="Phobius"/>
    </source>
</evidence>
<name>A0AAD7AX23_9AGAR</name>
<feature type="transmembrane region" description="Helical" evidence="1">
    <location>
        <begin position="60"/>
        <end position="79"/>
    </location>
</feature>
<keyword evidence="1" id="KW-0812">Transmembrane</keyword>
<comment type="caution">
    <text evidence="2">The sequence shown here is derived from an EMBL/GenBank/DDBJ whole genome shotgun (WGS) entry which is preliminary data.</text>
</comment>
<dbReference type="Proteomes" id="UP001221142">
    <property type="component" value="Unassembled WGS sequence"/>
</dbReference>
<dbReference type="AlphaFoldDB" id="A0AAD7AX23"/>
<evidence type="ECO:0000313" key="3">
    <source>
        <dbReference type="Proteomes" id="UP001221142"/>
    </source>
</evidence>
<dbReference type="EMBL" id="JARKIF010000204">
    <property type="protein sequence ID" value="KAJ7602726.1"/>
    <property type="molecule type" value="Genomic_DNA"/>
</dbReference>